<dbReference type="Gene3D" id="3.20.20.210">
    <property type="match status" value="1"/>
</dbReference>
<evidence type="ECO:0000313" key="3">
    <source>
        <dbReference type="Proteomes" id="UP000249723"/>
    </source>
</evidence>
<dbReference type="PANTHER" id="PTHR43844">
    <property type="entry name" value="METHIONINE SYNTHASE"/>
    <property type="match status" value="1"/>
</dbReference>
<organism evidence="2 3">
    <name type="scientific">Microbotryum saponariae</name>
    <dbReference type="NCBI Taxonomy" id="289078"/>
    <lineage>
        <taxon>Eukaryota</taxon>
        <taxon>Fungi</taxon>
        <taxon>Dikarya</taxon>
        <taxon>Basidiomycota</taxon>
        <taxon>Pucciniomycotina</taxon>
        <taxon>Microbotryomycetes</taxon>
        <taxon>Microbotryales</taxon>
        <taxon>Microbotryaceae</taxon>
        <taxon>Microbotryum</taxon>
    </lineage>
</organism>
<dbReference type="GO" id="GO:0009086">
    <property type="term" value="P:methionine biosynthetic process"/>
    <property type="evidence" value="ECO:0007669"/>
    <property type="project" value="InterPro"/>
</dbReference>
<dbReference type="PANTHER" id="PTHR43844:SF1">
    <property type="entry name" value="METHIONINE SYNTHASE"/>
    <property type="match status" value="1"/>
</dbReference>
<dbReference type="EMBL" id="FMWP01000014">
    <property type="protein sequence ID" value="SCZ90391.1"/>
    <property type="molecule type" value="Genomic_DNA"/>
</dbReference>
<dbReference type="InterPro" id="IPR002629">
    <property type="entry name" value="Met_Synth_C/arc"/>
</dbReference>
<reference evidence="3" key="1">
    <citation type="submission" date="2016-10" db="EMBL/GenBank/DDBJ databases">
        <authorList>
            <person name="Jeantristanb JTB J.-T."/>
            <person name="Ricardo R."/>
        </authorList>
    </citation>
    <scope>NUCLEOTIDE SEQUENCE [LARGE SCALE GENOMIC DNA]</scope>
</reference>
<feature type="domain" description="Cobalamin-independent methionine synthase MetE C-terminal/archaeal" evidence="1">
    <location>
        <begin position="35"/>
        <end position="363"/>
    </location>
</feature>
<accession>A0A2X0KVR9</accession>
<dbReference type="GO" id="GO:0003871">
    <property type="term" value="F:5-methyltetrahydropteroyltriglutamate-homocysteine S-methyltransferase activity"/>
    <property type="evidence" value="ECO:0007669"/>
    <property type="project" value="InterPro"/>
</dbReference>
<evidence type="ECO:0000259" key="1">
    <source>
        <dbReference type="Pfam" id="PF01717"/>
    </source>
</evidence>
<name>A0A2X0KVR9_9BASI</name>
<dbReference type="OrthoDB" id="7772923at2759"/>
<dbReference type="Pfam" id="PF01717">
    <property type="entry name" value="Meth_synt_2"/>
    <property type="match status" value="1"/>
</dbReference>
<dbReference type="InterPro" id="IPR038071">
    <property type="entry name" value="UROD/MetE-like_sf"/>
</dbReference>
<gene>
    <name evidence="2" type="ORF">BZ3500_MVSOF-1268-A1-R1_CHR1-3G01959</name>
</gene>
<dbReference type="AlphaFoldDB" id="A0A2X0KVR9"/>
<evidence type="ECO:0000313" key="2">
    <source>
        <dbReference type="EMBL" id="SCZ90391.1"/>
    </source>
</evidence>
<keyword evidence="3" id="KW-1185">Reference proteome</keyword>
<dbReference type="SUPFAM" id="SSF51726">
    <property type="entry name" value="UROD/MetE-like"/>
    <property type="match status" value="1"/>
</dbReference>
<dbReference type="NCBIfam" id="NF005085">
    <property type="entry name" value="PRK06520.1"/>
    <property type="match status" value="1"/>
</dbReference>
<proteinExistence type="predicted"/>
<dbReference type="Proteomes" id="UP000249723">
    <property type="component" value="Unassembled WGS sequence"/>
</dbReference>
<protein>
    <submittedName>
        <fullName evidence="2">BZ3500_MvSof-1268-A1-R1_Chr1-3g01959 protein</fullName>
    </submittedName>
</protein>
<dbReference type="GO" id="GO:0008270">
    <property type="term" value="F:zinc ion binding"/>
    <property type="evidence" value="ECO:0007669"/>
    <property type="project" value="InterPro"/>
</dbReference>
<dbReference type="STRING" id="289078.A0A2X0KVR9"/>
<sequence length="394" mass="43974">MVVTKNPIINRTEHECRFTGWCHPMSPDSTSLCIQVGSFLRPKEIHEARQAHLEGKITDAELRKVEDDAIRTVVQQQEKAGLKGISDGEFRREYFHLDFLKHLGGVTVTQNKLVEGKAEAAPPQLTVTGKLAHTGPIQVADYQFVKSCLSAEGTEVKVAIPSPTMVHFRGGRAAIDINSYPNIEDFFEDLAVVYRAEIDALYKAGARYIQLDDTNLAYLCSDEMRKAAEERGEDVRQLPSNYAKLINAALKDKPEDMTVAIHLCRGNFRSRSFASGGYEPVAEVLLKDLNVDQYLLEYDDSRSGGFEPLRHLPKGHKTVTLGLISTKTGKLEDKKEVIARIREAAQYAPLEQLSVGCQCGFASTVHGNELTQEEQWAKIQLCQEIVEEVWGKKA</sequence>
<dbReference type="CDD" id="cd03311">
    <property type="entry name" value="CIMS_C_terminal_like"/>
    <property type="match status" value="1"/>
</dbReference>